<dbReference type="InterPro" id="IPR008514">
    <property type="entry name" value="T6SS_Hcp"/>
</dbReference>
<keyword evidence="2" id="KW-1185">Reference proteome</keyword>
<sequence length="126" mass="14583">MTHIYVNIKGLNQGLLSDKCSKDEGHEDKIHATGLNYSTFNDDEMIINFKKLTDRASPLLYKAVMDNEELQINIEVYSDNEMRKQIKINKAFITTMEINAKSRRGSEGEFEEISLECHDYNIVDFD</sequence>
<dbReference type="Pfam" id="PF05638">
    <property type="entry name" value="T6SS_HCP"/>
    <property type="match status" value="1"/>
</dbReference>
<dbReference type="Proteomes" id="UP000179588">
    <property type="component" value="Unassembled WGS sequence"/>
</dbReference>
<proteinExistence type="predicted"/>
<evidence type="ECO:0008006" key="3">
    <source>
        <dbReference type="Google" id="ProtNLM"/>
    </source>
</evidence>
<accession>A0A1S1HM15</accession>
<comment type="caution">
    <text evidence="1">The sequence shown here is derived from an EMBL/GenBank/DDBJ whole genome shotgun (WGS) entry which is preliminary data.</text>
</comment>
<name>A0A1S1HM15_PROST</name>
<dbReference type="Gene3D" id="2.30.110.20">
    <property type="entry name" value="Hcp1-like"/>
    <property type="match status" value="1"/>
</dbReference>
<dbReference type="SUPFAM" id="SSF141452">
    <property type="entry name" value="Hcp1-like"/>
    <property type="match status" value="1"/>
</dbReference>
<dbReference type="AlphaFoldDB" id="A0A1S1HM15"/>
<dbReference type="EMBL" id="LVIE01000208">
    <property type="protein sequence ID" value="OHT22852.1"/>
    <property type="molecule type" value="Genomic_DNA"/>
</dbReference>
<dbReference type="InterPro" id="IPR036624">
    <property type="entry name" value="Hcp1-lik_sf"/>
</dbReference>
<reference evidence="1 2" key="1">
    <citation type="submission" date="2016-03" db="EMBL/GenBank/DDBJ databases">
        <title>Genome sequence of Providencia stuartii strain, isolated from the salivary glands of larval Lucilia sericata.</title>
        <authorList>
            <person name="Yuan Y."/>
            <person name="Zhang Y."/>
            <person name="Fu S."/>
            <person name="Crippen T.L."/>
            <person name="Visi D."/>
            <person name="Benbow M.E."/>
            <person name="Allen M."/>
            <person name="Tomberlin J.K."/>
            <person name="Sze S.-H."/>
            <person name="Tarone A.M."/>
        </authorList>
    </citation>
    <scope>NUCLEOTIDE SEQUENCE [LARGE SCALE GENOMIC DNA]</scope>
    <source>
        <strain evidence="1 2">Crippen</strain>
    </source>
</reference>
<organism evidence="1 2">
    <name type="scientific">Providencia stuartii</name>
    <dbReference type="NCBI Taxonomy" id="588"/>
    <lineage>
        <taxon>Bacteria</taxon>
        <taxon>Pseudomonadati</taxon>
        <taxon>Pseudomonadota</taxon>
        <taxon>Gammaproteobacteria</taxon>
        <taxon>Enterobacterales</taxon>
        <taxon>Morganellaceae</taxon>
        <taxon>Providencia</taxon>
    </lineage>
</organism>
<evidence type="ECO:0000313" key="2">
    <source>
        <dbReference type="Proteomes" id="UP000179588"/>
    </source>
</evidence>
<protein>
    <recommendedName>
        <fullName evidence="3">Hcp1 family type VI secretion system effector</fullName>
    </recommendedName>
</protein>
<evidence type="ECO:0000313" key="1">
    <source>
        <dbReference type="EMBL" id="OHT22852.1"/>
    </source>
</evidence>
<gene>
    <name evidence="1" type="ORF">A3Q29_21720</name>
</gene>